<protein>
    <submittedName>
        <fullName evidence="1">Uncharacterized protein</fullName>
    </submittedName>
</protein>
<proteinExistence type="predicted"/>
<name>B7LPV6_ESCF3</name>
<dbReference type="AlphaFoldDB" id="B7LPV6"/>
<dbReference type="OrthoDB" id="6506508at2"/>
<gene>
    <name evidence="1" type="ordered locus">EFER_2928</name>
</gene>
<organism evidence="1 2">
    <name type="scientific">Escherichia fergusonii (strain ATCC 35469 / DSM 13698 / CCUG 18766 / IAM 14443 / JCM 21226 / LMG 7866 / NBRC 102419 / NCTC 12128 / CDC 0568-73)</name>
    <dbReference type="NCBI Taxonomy" id="585054"/>
    <lineage>
        <taxon>Bacteria</taxon>
        <taxon>Pseudomonadati</taxon>
        <taxon>Pseudomonadota</taxon>
        <taxon>Gammaproteobacteria</taxon>
        <taxon>Enterobacterales</taxon>
        <taxon>Enterobacteriaceae</taxon>
        <taxon>Escherichia</taxon>
    </lineage>
</organism>
<reference evidence="2" key="1">
    <citation type="journal article" date="2009" name="PLoS Genet.">
        <title>Organised genome dynamics in the Escherichia coli species results in highly diverse adaptive paths.</title>
        <authorList>
            <person name="Touchon M."/>
            <person name="Hoede C."/>
            <person name="Tenaillon O."/>
            <person name="Barbe V."/>
            <person name="Baeriswyl S."/>
            <person name="Bidet P."/>
            <person name="Bingen E."/>
            <person name="Bonacorsi S."/>
            <person name="Bouchier C."/>
            <person name="Bouvet O."/>
            <person name="Calteau A."/>
            <person name="Chiapello H."/>
            <person name="Clermont O."/>
            <person name="Cruveiller S."/>
            <person name="Danchin A."/>
            <person name="Diard M."/>
            <person name="Dossat C."/>
            <person name="Karoui M.E."/>
            <person name="Frapy E."/>
            <person name="Garry L."/>
            <person name="Ghigo J.M."/>
            <person name="Gilles A.M."/>
            <person name="Johnson J."/>
            <person name="Le Bouguenec C."/>
            <person name="Lescat M."/>
            <person name="Mangenot S."/>
            <person name="Martinez-Jehanne V."/>
            <person name="Matic I."/>
            <person name="Nassif X."/>
            <person name="Oztas S."/>
            <person name="Petit M.A."/>
            <person name="Pichon C."/>
            <person name="Rouy Z."/>
            <person name="Ruf C.S."/>
            <person name="Schneider D."/>
            <person name="Tourret J."/>
            <person name="Vacherie B."/>
            <person name="Vallenet D."/>
            <person name="Medigue C."/>
            <person name="Rocha E.P.C."/>
            <person name="Denamur E."/>
        </authorList>
    </citation>
    <scope>NUCLEOTIDE SEQUENCE [LARGE SCALE GENOMIC DNA]</scope>
    <source>
        <strain evidence="2">ATCC 35469 / DSM 13698 / BCRC 15582 / CCUG 18766 / IAM 14443 / JCM 21226 / LMG 7866 / NBRC 102419 / NCTC 12128 / CDC 0568-73</strain>
    </source>
</reference>
<keyword evidence="2" id="KW-1185">Reference proteome</keyword>
<dbReference type="KEGG" id="efe:EFER_2928"/>
<evidence type="ECO:0000313" key="2">
    <source>
        <dbReference type="Proteomes" id="UP000000745"/>
    </source>
</evidence>
<dbReference type="CDD" id="cd13443">
    <property type="entry name" value="CDI_inhibitor_Bp1026b_like"/>
    <property type="match status" value="1"/>
</dbReference>
<dbReference type="InterPro" id="IPR033805">
    <property type="entry name" value="CdiI_Bp1026b-like"/>
</dbReference>
<evidence type="ECO:0000313" key="1">
    <source>
        <dbReference type="EMBL" id="CAQ90421.1"/>
    </source>
</evidence>
<dbReference type="Gene3D" id="3.30.70.2920">
    <property type="match status" value="1"/>
</dbReference>
<dbReference type="Proteomes" id="UP000000745">
    <property type="component" value="Chromosome"/>
</dbReference>
<dbReference type="InterPro" id="IPR053759">
    <property type="entry name" value="CDI_Immunity_Comp"/>
</dbReference>
<accession>B7LPV6</accession>
<dbReference type="EMBL" id="CU928158">
    <property type="protein sequence ID" value="CAQ90421.1"/>
    <property type="molecule type" value="Genomic_DNA"/>
</dbReference>
<sequence length="119" mass="14058">MSIDIRCYCTTELSDLKNKLDCLRRKYNHIFNDVYYMFEPEMVLSHQDIDIIDDCIKKYNSESTILLAEEFGMMNPKSCFSIRVRDKTFSVMDTPELADLLRKELEDSVLILLNYEVPL</sequence>
<dbReference type="HOGENOM" id="CLU_166128_0_0_6"/>